<dbReference type="AlphaFoldDB" id="Q4RAK0"/>
<feature type="domain" description="LRRNT" evidence="5">
    <location>
        <begin position="51"/>
        <end position="84"/>
    </location>
</feature>
<evidence type="ECO:0000256" key="3">
    <source>
        <dbReference type="SAM" id="MobiDB-lite"/>
    </source>
</evidence>
<dbReference type="Pfam" id="PF01462">
    <property type="entry name" value="LRRNT"/>
    <property type="match status" value="1"/>
</dbReference>
<sequence>MPGSAAPWAALAAVALLLVGSVGAAQPRSTLPPPEATSAAAPEEPSGERGGCPGRCRCEAPGRVDCSDLGLREVPTQLGPLTSYL</sequence>
<protein>
    <submittedName>
        <fullName evidence="6">Chromosome undetermined SCAF23534, whole genome shotgun sequence</fullName>
    </submittedName>
</protein>
<evidence type="ECO:0000256" key="4">
    <source>
        <dbReference type="SAM" id="SignalP"/>
    </source>
</evidence>
<proteinExistence type="predicted"/>
<evidence type="ECO:0000259" key="5">
    <source>
        <dbReference type="SMART" id="SM00013"/>
    </source>
</evidence>
<feature type="region of interest" description="Disordered" evidence="3">
    <location>
        <begin position="25"/>
        <end position="53"/>
    </location>
</feature>
<gene>
    <name evidence="6" type="ORF">GSTENG00037907001</name>
</gene>
<evidence type="ECO:0000313" key="6">
    <source>
        <dbReference type="EMBL" id="CAG14583.1"/>
    </source>
</evidence>
<reference evidence="6" key="2">
    <citation type="submission" date="2004-02" db="EMBL/GenBank/DDBJ databases">
        <authorList>
            <consortium name="Genoscope"/>
            <consortium name="Whitehead Institute Centre for Genome Research"/>
        </authorList>
    </citation>
    <scope>NUCLEOTIDE SEQUENCE</scope>
</reference>
<feature type="signal peptide" evidence="4">
    <location>
        <begin position="1"/>
        <end position="24"/>
    </location>
</feature>
<name>Q4RAK0_TETNG</name>
<dbReference type="EMBL" id="CAAE01023534">
    <property type="protein sequence ID" value="CAG14583.1"/>
    <property type="molecule type" value="Genomic_DNA"/>
</dbReference>
<feature type="chain" id="PRO_5004242912" evidence="4">
    <location>
        <begin position="25"/>
        <end position="85"/>
    </location>
</feature>
<evidence type="ECO:0000256" key="1">
    <source>
        <dbReference type="ARBA" id="ARBA00022614"/>
    </source>
</evidence>
<organism evidence="6">
    <name type="scientific">Tetraodon nigroviridis</name>
    <name type="common">Spotted green pufferfish</name>
    <name type="synonym">Chelonodon nigroviridis</name>
    <dbReference type="NCBI Taxonomy" id="99883"/>
    <lineage>
        <taxon>Eukaryota</taxon>
        <taxon>Metazoa</taxon>
        <taxon>Chordata</taxon>
        <taxon>Craniata</taxon>
        <taxon>Vertebrata</taxon>
        <taxon>Euteleostomi</taxon>
        <taxon>Actinopterygii</taxon>
        <taxon>Neopterygii</taxon>
        <taxon>Teleostei</taxon>
        <taxon>Neoteleostei</taxon>
        <taxon>Acanthomorphata</taxon>
        <taxon>Eupercaria</taxon>
        <taxon>Tetraodontiformes</taxon>
        <taxon>Tetradontoidea</taxon>
        <taxon>Tetraodontidae</taxon>
        <taxon>Tetraodon</taxon>
    </lineage>
</organism>
<dbReference type="InterPro" id="IPR000372">
    <property type="entry name" value="LRRNT"/>
</dbReference>
<accession>Q4RAK0</accession>
<reference evidence="6" key="1">
    <citation type="journal article" date="2004" name="Nature">
        <title>Genome duplication in the teleost fish Tetraodon nigroviridis reveals the early vertebrate proto-karyotype.</title>
        <authorList>
            <person name="Jaillon O."/>
            <person name="Aury J.-M."/>
            <person name="Brunet F."/>
            <person name="Petit J.-L."/>
            <person name="Stange-Thomann N."/>
            <person name="Mauceli E."/>
            <person name="Bouneau L."/>
            <person name="Fischer C."/>
            <person name="Ozouf-Costaz C."/>
            <person name="Bernot A."/>
            <person name="Nicaud S."/>
            <person name="Jaffe D."/>
            <person name="Fisher S."/>
            <person name="Lutfalla G."/>
            <person name="Dossat C."/>
            <person name="Segurens B."/>
            <person name="Dasilva C."/>
            <person name="Salanoubat M."/>
            <person name="Levy M."/>
            <person name="Boudet N."/>
            <person name="Castellano S."/>
            <person name="Anthouard V."/>
            <person name="Jubin C."/>
            <person name="Castelli V."/>
            <person name="Katinka M."/>
            <person name="Vacherie B."/>
            <person name="Biemont C."/>
            <person name="Skalli Z."/>
            <person name="Cattolico L."/>
            <person name="Poulain J."/>
            <person name="De Berardinis V."/>
            <person name="Cruaud C."/>
            <person name="Duprat S."/>
            <person name="Brottier P."/>
            <person name="Coutanceau J.-P."/>
            <person name="Gouzy J."/>
            <person name="Parra G."/>
            <person name="Lardier G."/>
            <person name="Chapple C."/>
            <person name="McKernan K.J."/>
            <person name="McEwan P."/>
            <person name="Bosak S."/>
            <person name="Kellis M."/>
            <person name="Volff J.-N."/>
            <person name="Guigo R."/>
            <person name="Zody M.C."/>
            <person name="Mesirov J."/>
            <person name="Lindblad-Toh K."/>
            <person name="Birren B."/>
            <person name="Nusbaum C."/>
            <person name="Kahn D."/>
            <person name="Robinson-Rechavi M."/>
            <person name="Laudet V."/>
            <person name="Schachter V."/>
            <person name="Quetier F."/>
            <person name="Saurin W."/>
            <person name="Scarpelli C."/>
            <person name="Wincker P."/>
            <person name="Lander E.S."/>
            <person name="Weissenbach J."/>
            <person name="Roest Crollius H."/>
        </authorList>
    </citation>
    <scope>NUCLEOTIDE SEQUENCE [LARGE SCALE GENOMIC DNA]</scope>
</reference>
<dbReference type="SMART" id="SM00013">
    <property type="entry name" value="LRRNT"/>
    <property type="match status" value="1"/>
</dbReference>
<keyword evidence="1" id="KW-0433">Leucine-rich repeat</keyword>
<dbReference type="KEGG" id="tng:GSTEN00037907G001"/>
<evidence type="ECO:0000256" key="2">
    <source>
        <dbReference type="ARBA" id="ARBA00022729"/>
    </source>
</evidence>
<keyword evidence="2 4" id="KW-0732">Signal</keyword>